<name>A0A1G7ZPK6_9HYPH</name>
<sequence>MLHTIENPDGVHDGRFYFNFASQVLRAGHREVLLIVEHPDEICLNLRSITLVLPELKRRYAGINFSETGILWASRYEQGTNEILDICWLDRVEGYTPLAWRYERIEESWICTNFRDTSALKISALRATRFCEKQLAEIPPYGGKL</sequence>
<reference evidence="1 2" key="1">
    <citation type="submission" date="2016-10" db="EMBL/GenBank/DDBJ databases">
        <authorList>
            <person name="de Groot N.N."/>
        </authorList>
    </citation>
    <scope>NUCLEOTIDE SEQUENCE [LARGE SCALE GENOMIC DNA]</scope>
    <source>
        <strain evidence="1 2">CGMCC 1.10267</strain>
    </source>
</reference>
<dbReference type="RefSeq" id="WP_090599221.1">
    <property type="nucleotide sequence ID" value="NZ_FNCS01000021.1"/>
</dbReference>
<evidence type="ECO:0000313" key="1">
    <source>
        <dbReference type="EMBL" id="SDH10579.1"/>
    </source>
</evidence>
<evidence type="ECO:0000313" key="2">
    <source>
        <dbReference type="Proteomes" id="UP000199495"/>
    </source>
</evidence>
<protein>
    <submittedName>
        <fullName evidence="1">Uncharacterized protein</fullName>
    </submittedName>
</protein>
<dbReference type="Proteomes" id="UP000199495">
    <property type="component" value="Unassembled WGS sequence"/>
</dbReference>
<gene>
    <name evidence="1" type="ORF">SAMN04487974_12155</name>
</gene>
<accession>A0A1G7ZPK6</accession>
<proteinExistence type="predicted"/>
<dbReference type="EMBL" id="FNCS01000021">
    <property type="protein sequence ID" value="SDH10579.1"/>
    <property type="molecule type" value="Genomic_DNA"/>
</dbReference>
<organism evidence="1 2">
    <name type="scientific">Pelagibacterium luteolum</name>
    <dbReference type="NCBI Taxonomy" id="440168"/>
    <lineage>
        <taxon>Bacteria</taxon>
        <taxon>Pseudomonadati</taxon>
        <taxon>Pseudomonadota</taxon>
        <taxon>Alphaproteobacteria</taxon>
        <taxon>Hyphomicrobiales</taxon>
        <taxon>Devosiaceae</taxon>
        <taxon>Pelagibacterium</taxon>
    </lineage>
</organism>
<keyword evidence="2" id="KW-1185">Reference proteome</keyword>
<dbReference type="AlphaFoldDB" id="A0A1G7ZPK6"/>